<dbReference type="EMBL" id="DF973589">
    <property type="protein sequence ID" value="GAU35402.1"/>
    <property type="molecule type" value="Genomic_DNA"/>
</dbReference>
<name>A0A2Z6NFL3_TRISU</name>
<evidence type="ECO:0000313" key="1">
    <source>
        <dbReference type="EMBL" id="GAU35402.1"/>
    </source>
</evidence>
<dbReference type="Proteomes" id="UP000242715">
    <property type="component" value="Unassembled WGS sequence"/>
</dbReference>
<dbReference type="AlphaFoldDB" id="A0A2Z6NFL3"/>
<proteinExistence type="predicted"/>
<accession>A0A2Z6NFL3</accession>
<gene>
    <name evidence="1" type="ORF">TSUD_160530</name>
</gene>
<organism evidence="1 2">
    <name type="scientific">Trifolium subterraneum</name>
    <name type="common">Subterranean clover</name>
    <dbReference type="NCBI Taxonomy" id="3900"/>
    <lineage>
        <taxon>Eukaryota</taxon>
        <taxon>Viridiplantae</taxon>
        <taxon>Streptophyta</taxon>
        <taxon>Embryophyta</taxon>
        <taxon>Tracheophyta</taxon>
        <taxon>Spermatophyta</taxon>
        <taxon>Magnoliopsida</taxon>
        <taxon>eudicotyledons</taxon>
        <taxon>Gunneridae</taxon>
        <taxon>Pentapetalae</taxon>
        <taxon>rosids</taxon>
        <taxon>fabids</taxon>
        <taxon>Fabales</taxon>
        <taxon>Fabaceae</taxon>
        <taxon>Papilionoideae</taxon>
        <taxon>50 kb inversion clade</taxon>
        <taxon>NPAAA clade</taxon>
        <taxon>Hologalegina</taxon>
        <taxon>IRL clade</taxon>
        <taxon>Trifolieae</taxon>
        <taxon>Trifolium</taxon>
    </lineage>
</organism>
<protein>
    <submittedName>
        <fullName evidence="1">Uncharacterized protein</fullName>
    </submittedName>
</protein>
<reference evidence="2" key="1">
    <citation type="journal article" date="2017" name="Front. Plant Sci.">
        <title>Climate Clever Clovers: New Paradigm to Reduce the Environmental Footprint of Ruminants by Breeding Low Methanogenic Forages Utilizing Haplotype Variation.</title>
        <authorList>
            <person name="Kaur P."/>
            <person name="Appels R."/>
            <person name="Bayer P.E."/>
            <person name="Keeble-Gagnere G."/>
            <person name="Wang J."/>
            <person name="Hirakawa H."/>
            <person name="Shirasawa K."/>
            <person name="Vercoe P."/>
            <person name="Stefanova K."/>
            <person name="Durmic Z."/>
            <person name="Nichols P."/>
            <person name="Revell C."/>
            <person name="Isobe S.N."/>
            <person name="Edwards D."/>
            <person name="Erskine W."/>
        </authorList>
    </citation>
    <scope>NUCLEOTIDE SEQUENCE [LARGE SCALE GENOMIC DNA]</scope>
    <source>
        <strain evidence="2">cv. Daliak</strain>
    </source>
</reference>
<keyword evidence="2" id="KW-1185">Reference proteome</keyword>
<evidence type="ECO:0000313" key="2">
    <source>
        <dbReference type="Proteomes" id="UP000242715"/>
    </source>
</evidence>
<sequence length="51" mass="5628">MEVVQLLVGGVIVELLVGAWNDINSIRHETAKEVDTLMIGSSYPFLIQVTQ</sequence>